<feature type="transmembrane region" description="Helical" evidence="2">
    <location>
        <begin position="369"/>
        <end position="391"/>
    </location>
</feature>
<feature type="transmembrane region" description="Helical" evidence="2">
    <location>
        <begin position="188"/>
        <end position="214"/>
    </location>
</feature>
<feature type="transmembrane region" description="Helical" evidence="2">
    <location>
        <begin position="296"/>
        <end position="316"/>
    </location>
</feature>
<dbReference type="EMBL" id="LGUP01000390">
    <property type="protein sequence ID" value="KOG11384.1"/>
    <property type="molecule type" value="Genomic_DNA"/>
</dbReference>
<comment type="caution">
    <text evidence="3">The sequence shown here is derived from an EMBL/GenBank/DDBJ whole genome shotgun (WGS) entry which is preliminary data.</text>
</comment>
<protein>
    <submittedName>
        <fullName evidence="3">Integral membrane protein</fullName>
    </submittedName>
</protein>
<name>A0A0L8JCX0_STRVR</name>
<sequence>MTHVTEHPLVQGGRSAALATACVRGGVAAGLGLGGLAVLVTAAWISSPYPDGGPGGVLHLAAGLWLLAHGVDLVRTDTLSGLPAPLGVVPMLLVALPVWLVHRAARDTLDAADGDGRPRTSASGAVASVAGGYLLVAAVIVVYSESGPLAADLITAGLWLPGVVVGAAGAGVWTALGRPLPGGRHTAAALRAAGLGLVTLLGGGAVAAAVSLAWHAGEAQAVFTGLAGEWSGRVAVLLLVLALLPNTAVWGAAYGLGPGFTLGTGALATPFGLVGDPAVPPFPLLAALPAEGRGTWVHWLAVAAPLAAAAVQGGRVGRAARTWAARDAALTALGAAWGCGAAVAVLAAAAGGPLGSGRLSAFGPVWWQAGAATVLWGACLGVPTTLAVRAWGRRVPRPKNLPVSAPASGGASVPGPAAASGIPARTASSGASTPGRSARTASSGASTPGRSAGVAGRKSSADRPRGAEAAAQDLADLDDDSGYEPYDYLPAAWEPSPPIPLRASARPSAVPPDLDPVRPPAPSSDGTPERAAGPARATVEPEVPPPADTP</sequence>
<evidence type="ECO:0000313" key="3">
    <source>
        <dbReference type="EMBL" id="KOG11384.1"/>
    </source>
</evidence>
<feature type="transmembrane region" description="Helical" evidence="2">
    <location>
        <begin position="82"/>
        <end position="101"/>
    </location>
</feature>
<dbReference type="Pfam" id="PF19877">
    <property type="entry name" value="DUF6350"/>
    <property type="match status" value="1"/>
</dbReference>
<feature type="transmembrane region" description="Helical" evidence="2">
    <location>
        <begin position="156"/>
        <end position="176"/>
    </location>
</feature>
<dbReference type="Proteomes" id="UP000037023">
    <property type="component" value="Unassembled WGS sequence"/>
</dbReference>
<evidence type="ECO:0000256" key="1">
    <source>
        <dbReference type="SAM" id="MobiDB-lite"/>
    </source>
</evidence>
<dbReference type="InterPro" id="IPR045931">
    <property type="entry name" value="DUF6350"/>
</dbReference>
<keyword evidence="2" id="KW-0812">Transmembrane</keyword>
<gene>
    <name evidence="3" type="ORF">ADK34_34510</name>
</gene>
<dbReference type="PATRIC" id="fig|1938.6.peg.7415"/>
<organism evidence="3 4">
    <name type="scientific">Streptomyces viridochromogenes</name>
    <dbReference type="NCBI Taxonomy" id="1938"/>
    <lineage>
        <taxon>Bacteria</taxon>
        <taxon>Bacillati</taxon>
        <taxon>Actinomycetota</taxon>
        <taxon>Actinomycetes</taxon>
        <taxon>Kitasatosporales</taxon>
        <taxon>Streptomycetaceae</taxon>
        <taxon>Streptomyces</taxon>
    </lineage>
</organism>
<proteinExistence type="predicted"/>
<dbReference type="OrthoDB" id="3742900at2"/>
<feature type="transmembrane region" description="Helical" evidence="2">
    <location>
        <begin position="21"/>
        <end position="45"/>
    </location>
</feature>
<feature type="compositionally biased region" description="Pro residues" evidence="1">
    <location>
        <begin position="509"/>
        <end position="522"/>
    </location>
</feature>
<reference evidence="3 4" key="1">
    <citation type="submission" date="2015-06" db="EMBL/GenBank/DDBJ databases">
        <authorList>
            <person name="Hoefler B.C."/>
            <person name="Straight P.D."/>
        </authorList>
    </citation>
    <scope>NUCLEOTIDE SEQUENCE [LARGE SCALE GENOMIC DNA]</scope>
    <source>
        <strain evidence="3 4">NRRL 3427</strain>
    </source>
</reference>
<keyword evidence="2" id="KW-0472">Membrane</keyword>
<feature type="transmembrane region" description="Helical" evidence="2">
    <location>
        <begin position="122"/>
        <end position="144"/>
    </location>
</feature>
<feature type="compositionally biased region" description="Low complexity" evidence="1">
    <location>
        <begin position="434"/>
        <end position="449"/>
    </location>
</feature>
<dbReference type="AlphaFoldDB" id="A0A0L8JCX0"/>
<feature type="transmembrane region" description="Helical" evidence="2">
    <location>
        <begin position="234"/>
        <end position="256"/>
    </location>
</feature>
<evidence type="ECO:0000313" key="4">
    <source>
        <dbReference type="Proteomes" id="UP000037023"/>
    </source>
</evidence>
<dbReference type="RefSeq" id="WP_033210580.1">
    <property type="nucleotide sequence ID" value="NZ_LGUP01000390.1"/>
</dbReference>
<feature type="compositionally biased region" description="Low complexity" evidence="1">
    <location>
        <begin position="402"/>
        <end position="421"/>
    </location>
</feature>
<evidence type="ECO:0000256" key="2">
    <source>
        <dbReference type="SAM" id="Phobius"/>
    </source>
</evidence>
<feature type="transmembrane region" description="Helical" evidence="2">
    <location>
        <begin position="328"/>
        <end position="349"/>
    </location>
</feature>
<accession>A0A0L8JCX0</accession>
<keyword evidence="2" id="KW-1133">Transmembrane helix</keyword>
<feature type="region of interest" description="Disordered" evidence="1">
    <location>
        <begin position="397"/>
        <end position="550"/>
    </location>
</feature>